<dbReference type="GO" id="GO:0004672">
    <property type="term" value="F:protein kinase activity"/>
    <property type="evidence" value="ECO:0007669"/>
    <property type="project" value="InterPro"/>
</dbReference>
<dbReference type="EMBL" id="OVEO01000002">
    <property type="protein sequence ID" value="SPQ94478.1"/>
    <property type="molecule type" value="Genomic_DNA"/>
</dbReference>
<dbReference type="PROSITE" id="PS00107">
    <property type="entry name" value="PROTEIN_KINASE_ATP"/>
    <property type="match status" value="1"/>
</dbReference>
<dbReference type="PANTHER" id="PTHR11909">
    <property type="entry name" value="CASEIN KINASE-RELATED"/>
    <property type="match status" value="1"/>
</dbReference>
<evidence type="ECO:0000259" key="4">
    <source>
        <dbReference type="PROSITE" id="PS50011"/>
    </source>
</evidence>
<gene>
    <name evidence="5" type="ORF">PBRA_006506</name>
    <name evidence="6" type="ORF">PLBR_LOCUS1693</name>
</gene>
<reference evidence="6 8" key="2">
    <citation type="submission" date="2018-03" db="EMBL/GenBank/DDBJ databases">
        <authorList>
            <person name="Fogelqvist J."/>
        </authorList>
    </citation>
    <scope>NUCLEOTIDE SEQUENCE [LARGE SCALE GENOMIC DNA]</scope>
</reference>
<evidence type="ECO:0000256" key="2">
    <source>
        <dbReference type="PROSITE-ProRule" id="PRU10141"/>
    </source>
</evidence>
<feature type="region of interest" description="Disordered" evidence="3">
    <location>
        <begin position="292"/>
        <end position="317"/>
    </location>
</feature>
<dbReference type="OMA" id="FCDENEH"/>
<dbReference type="EMBL" id="CDSF01000084">
    <property type="protein sequence ID" value="CEO98392.1"/>
    <property type="molecule type" value="Genomic_DNA"/>
</dbReference>
<evidence type="ECO:0000313" key="6">
    <source>
        <dbReference type="EMBL" id="SPQ94478.1"/>
    </source>
</evidence>
<evidence type="ECO:0000313" key="5">
    <source>
        <dbReference type="EMBL" id="CEO98392.1"/>
    </source>
</evidence>
<protein>
    <recommendedName>
        <fullName evidence="1">Casein kinase I</fullName>
    </recommendedName>
</protein>
<keyword evidence="7" id="KW-1185">Reference proteome</keyword>
<dbReference type="Proteomes" id="UP000039324">
    <property type="component" value="Unassembled WGS sequence"/>
</dbReference>
<dbReference type="AlphaFoldDB" id="A0A0G4IT40"/>
<proteinExistence type="predicted"/>
<dbReference type="InterPro" id="IPR000719">
    <property type="entry name" value="Prot_kinase_dom"/>
</dbReference>
<sequence>MPKDDVEWPAPGTVLAERWRLCDEVIGRGAFSTVVSAMDSTNGDAVAVKLEPMSCTSGSLEREFIILKGLQTSKYAARVIEIFHDEAHGFRGIVMERLGPSYRKPPENGYSADDLLHFADNAFRALNDLHSIGFVHRDVKPGNFCRGCPNRHSPDALFLVDFGLSFPIDPGNLQTGMFVGTKTYASVRAHEGLPVRPVDDFWSLLFTLVDIQSGGLPWTVSSTMQEILQSKLEWMSDPNALSEDQHGYLAHVHRHLRSCGDKVDLQFVLDIIGSELGCSSLPVAVTEHALGNNAQPTSGASRPTTPPGSPPPLGRRYRQRIQIASI</sequence>
<feature type="compositionally biased region" description="Pro residues" evidence="3">
    <location>
        <begin position="304"/>
        <end position="313"/>
    </location>
</feature>
<dbReference type="PROSITE" id="PS50011">
    <property type="entry name" value="PROTEIN_KINASE_DOM"/>
    <property type="match status" value="1"/>
</dbReference>
<evidence type="ECO:0000313" key="7">
    <source>
        <dbReference type="Proteomes" id="UP000039324"/>
    </source>
</evidence>
<feature type="binding site" evidence="2">
    <location>
        <position position="49"/>
    </location>
    <ligand>
        <name>ATP</name>
        <dbReference type="ChEBI" id="CHEBI:30616"/>
    </ligand>
</feature>
<accession>A0A0G4IT40</accession>
<dbReference type="InterPro" id="IPR050235">
    <property type="entry name" value="CK1_Ser-Thr_kinase"/>
</dbReference>
<keyword evidence="2" id="KW-0067">ATP-binding</keyword>
<organism evidence="5 7">
    <name type="scientific">Plasmodiophora brassicae</name>
    <name type="common">Clubroot disease agent</name>
    <dbReference type="NCBI Taxonomy" id="37360"/>
    <lineage>
        <taxon>Eukaryota</taxon>
        <taxon>Sar</taxon>
        <taxon>Rhizaria</taxon>
        <taxon>Endomyxa</taxon>
        <taxon>Phytomyxea</taxon>
        <taxon>Plasmodiophorida</taxon>
        <taxon>Plasmodiophoridae</taxon>
        <taxon>Plasmodiophora</taxon>
    </lineage>
</organism>
<geneLocation type="mitochondrion" evidence="6"/>
<dbReference type="Proteomes" id="UP000290189">
    <property type="component" value="Unassembled WGS sequence"/>
</dbReference>
<dbReference type="InterPro" id="IPR011009">
    <property type="entry name" value="Kinase-like_dom_sf"/>
</dbReference>
<dbReference type="STRING" id="37360.A0A0G4IT40"/>
<dbReference type="SUPFAM" id="SSF56112">
    <property type="entry name" value="Protein kinase-like (PK-like)"/>
    <property type="match status" value="1"/>
</dbReference>
<dbReference type="OrthoDB" id="5579860at2759"/>
<dbReference type="SMART" id="SM00220">
    <property type="entry name" value="S_TKc"/>
    <property type="match status" value="1"/>
</dbReference>
<reference evidence="5 7" key="1">
    <citation type="submission" date="2015-02" db="EMBL/GenBank/DDBJ databases">
        <authorList>
            <person name="Chooi Y.-H."/>
        </authorList>
    </citation>
    <scope>NUCLEOTIDE SEQUENCE [LARGE SCALE GENOMIC DNA]</scope>
    <source>
        <strain evidence="5">E3</strain>
    </source>
</reference>
<keyword evidence="6" id="KW-0496">Mitochondrion</keyword>
<dbReference type="Gene3D" id="1.10.510.10">
    <property type="entry name" value="Transferase(Phosphotransferase) domain 1"/>
    <property type="match status" value="1"/>
</dbReference>
<evidence type="ECO:0000256" key="3">
    <source>
        <dbReference type="SAM" id="MobiDB-lite"/>
    </source>
</evidence>
<evidence type="ECO:0000313" key="8">
    <source>
        <dbReference type="Proteomes" id="UP000290189"/>
    </source>
</evidence>
<dbReference type="Pfam" id="PF00069">
    <property type="entry name" value="Pkinase"/>
    <property type="match status" value="1"/>
</dbReference>
<feature type="domain" description="Protein kinase" evidence="4">
    <location>
        <begin position="20"/>
        <end position="326"/>
    </location>
</feature>
<keyword evidence="2" id="KW-0547">Nucleotide-binding</keyword>
<dbReference type="InterPro" id="IPR017441">
    <property type="entry name" value="Protein_kinase_ATP_BS"/>
</dbReference>
<dbReference type="GO" id="GO:0005524">
    <property type="term" value="F:ATP binding"/>
    <property type="evidence" value="ECO:0007669"/>
    <property type="project" value="UniProtKB-UniRule"/>
</dbReference>
<evidence type="ECO:0000256" key="1">
    <source>
        <dbReference type="ARBA" id="ARBA00023860"/>
    </source>
</evidence>
<name>A0A0G4IT40_PLABS</name>